<dbReference type="GO" id="GO:0005769">
    <property type="term" value="C:early endosome"/>
    <property type="evidence" value="ECO:0007669"/>
    <property type="project" value="TreeGrafter"/>
</dbReference>
<dbReference type="Pfam" id="PF00169">
    <property type="entry name" value="PH"/>
    <property type="match status" value="1"/>
</dbReference>
<accession>A0A0R3SI36</accession>
<reference evidence="7" key="1">
    <citation type="submission" date="2017-02" db="UniProtKB">
        <authorList>
            <consortium name="WormBaseParasite"/>
        </authorList>
    </citation>
    <scope>IDENTIFICATION</scope>
</reference>
<evidence type="ECO:0000313" key="6">
    <source>
        <dbReference type="Proteomes" id="UP000274504"/>
    </source>
</evidence>
<evidence type="ECO:0000313" key="7">
    <source>
        <dbReference type="WBParaSite" id="HDID_0000460101-mRNA-1"/>
    </source>
</evidence>
<evidence type="ECO:0000259" key="4">
    <source>
        <dbReference type="Pfam" id="PF00169"/>
    </source>
</evidence>
<dbReference type="GO" id="GO:0005829">
    <property type="term" value="C:cytosol"/>
    <property type="evidence" value="ECO:0007669"/>
    <property type="project" value="GOC"/>
</dbReference>
<dbReference type="OrthoDB" id="14833at2759"/>
<proteinExistence type="predicted"/>
<dbReference type="Gene3D" id="2.30.29.30">
    <property type="entry name" value="Pleckstrin-homology domain (PH domain)/Phosphotyrosine-binding domain (PTB)"/>
    <property type="match status" value="1"/>
</dbReference>
<dbReference type="GO" id="GO:0007032">
    <property type="term" value="P:endosome organization"/>
    <property type="evidence" value="ECO:0007669"/>
    <property type="project" value="TreeGrafter"/>
</dbReference>
<dbReference type="WBParaSite" id="HDID_0000460101-mRNA-1">
    <property type="protein sequence ID" value="HDID_0000460101-mRNA-1"/>
    <property type="gene ID" value="HDID_0000460101"/>
</dbReference>
<feature type="region of interest" description="Disordered" evidence="3">
    <location>
        <begin position="466"/>
        <end position="487"/>
    </location>
</feature>
<dbReference type="STRING" id="6216.A0A0R3SI36"/>
<sequence>MSSSSGSPKQQCQPQLHNVLQYTSRLVDVSDGDGSDEELHRNLPVTTGNLNKWTNMLHGWQERYFVLKDGVLSYFRSADDIAEGCRGAIRLKNAQVQPHPYDDCRIDEILPGISDVLLLNRDAIGWIALKNTAWQSPATAQNRRSPLKALFLSIQSPRRQIYAVKVSLIRTVLNQQSEKLQAYLETCHRITQQAEDAGGYEQLLDPEMFEETLSQLHGKLSSLRKLPRLSLEKTPQQSFDEPPVDCYDERDSLASDEELVMATPCAKDPMWTRGRSSTDAAHVCTAESAPSLFFNGQSPPTTPPPDDDLSMPSPESGDEGAKTPKATNINSRGIGIGFLSRFLPFNKSNAANAHQATSPANANNLNRSKAKSAPEPLSLLSSRMHDFGVLLSYFGALSIDFGMEVDLLKSTFSALQVALNQTVEIFNHREDKWQRRYDREVEKRRNLERQLKLTQETLAASRTNPARRGIRLGPGKAHQRSHSHGGQQSLYGNQLFPHLGAPVLGGNTASCGVPDTSTGVAKLFIVEEGGPDFAEGGSEYTVNEERFYDAVDAQLDKLHRKCVKMKKVPIFPVFSLRVCA</sequence>
<evidence type="ECO:0000256" key="2">
    <source>
        <dbReference type="SAM" id="Coils"/>
    </source>
</evidence>
<keyword evidence="1" id="KW-0597">Phosphoprotein</keyword>
<feature type="domain" description="PH" evidence="4">
    <location>
        <begin position="47"/>
        <end position="99"/>
    </location>
</feature>
<dbReference type="PANTHER" id="PTHR22902:SF27">
    <property type="entry name" value="PLECKSTRIN HOMOLOGY DOMAIN-CONTAINING FAMILY A MEMBER 3"/>
    <property type="match status" value="1"/>
</dbReference>
<dbReference type="InterPro" id="IPR001849">
    <property type="entry name" value="PH_domain"/>
</dbReference>
<protein>
    <submittedName>
        <fullName evidence="7">PH domain-containing protein</fullName>
    </submittedName>
</protein>
<keyword evidence="2" id="KW-0175">Coiled coil</keyword>
<dbReference type="PANTHER" id="PTHR22902">
    <property type="entry name" value="SESQUIPEDALIAN"/>
    <property type="match status" value="1"/>
</dbReference>
<dbReference type="GO" id="GO:0001881">
    <property type="term" value="P:receptor recycling"/>
    <property type="evidence" value="ECO:0007669"/>
    <property type="project" value="TreeGrafter"/>
</dbReference>
<gene>
    <name evidence="5" type="ORF">HDID_LOCUS4599</name>
</gene>
<reference evidence="5 6" key="2">
    <citation type="submission" date="2018-11" db="EMBL/GenBank/DDBJ databases">
        <authorList>
            <consortium name="Pathogen Informatics"/>
        </authorList>
    </citation>
    <scope>NUCLEOTIDE SEQUENCE [LARGE SCALE GENOMIC DNA]</scope>
</reference>
<dbReference type="InterPro" id="IPR045188">
    <property type="entry name" value="Boi1/Boi2-like"/>
</dbReference>
<evidence type="ECO:0000256" key="1">
    <source>
        <dbReference type="ARBA" id="ARBA00022553"/>
    </source>
</evidence>
<dbReference type="Proteomes" id="UP000274504">
    <property type="component" value="Unassembled WGS sequence"/>
</dbReference>
<dbReference type="AlphaFoldDB" id="A0A0R3SI36"/>
<feature type="region of interest" description="Disordered" evidence="3">
    <location>
        <begin position="291"/>
        <end position="329"/>
    </location>
</feature>
<evidence type="ECO:0000313" key="5">
    <source>
        <dbReference type="EMBL" id="VDL51972.1"/>
    </source>
</evidence>
<evidence type="ECO:0000256" key="3">
    <source>
        <dbReference type="SAM" id="MobiDB-lite"/>
    </source>
</evidence>
<dbReference type="GO" id="GO:0055037">
    <property type="term" value="C:recycling endosome"/>
    <property type="evidence" value="ECO:0007669"/>
    <property type="project" value="TreeGrafter"/>
</dbReference>
<dbReference type="GO" id="GO:0005802">
    <property type="term" value="C:trans-Golgi network"/>
    <property type="evidence" value="ECO:0007669"/>
    <property type="project" value="TreeGrafter"/>
</dbReference>
<organism evidence="7">
    <name type="scientific">Hymenolepis diminuta</name>
    <name type="common">Rat tapeworm</name>
    <dbReference type="NCBI Taxonomy" id="6216"/>
    <lineage>
        <taxon>Eukaryota</taxon>
        <taxon>Metazoa</taxon>
        <taxon>Spiralia</taxon>
        <taxon>Lophotrochozoa</taxon>
        <taxon>Platyhelminthes</taxon>
        <taxon>Cestoda</taxon>
        <taxon>Eucestoda</taxon>
        <taxon>Cyclophyllidea</taxon>
        <taxon>Hymenolepididae</taxon>
        <taxon>Hymenolepis</taxon>
    </lineage>
</organism>
<feature type="coiled-coil region" evidence="2">
    <location>
        <begin position="430"/>
        <end position="464"/>
    </location>
</feature>
<dbReference type="EMBL" id="UYSG01001835">
    <property type="protein sequence ID" value="VDL51972.1"/>
    <property type="molecule type" value="Genomic_DNA"/>
</dbReference>
<dbReference type="SUPFAM" id="SSF50729">
    <property type="entry name" value="PH domain-like"/>
    <property type="match status" value="1"/>
</dbReference>
<name>A0A0R3SI36_HYMDI</name>
<dbReference type="InterPro" id="IPR011993">
    <property type="entry name" value="PH-like_dom_sf"/>
</dbReference>
<dbReference type="GO" id="GO:0042147">
    <property type="term" value="P:retrograde transport, endosome to Golgi"/>
    <property type="evidence" value="ECO:0007669"/>
    <property type="project" value="TreeGrafter"/>
</dbReference>